<accession>A0A514BSI8</accession>
<dbReference type="EMBL" id="CP041242">
    <property type="protein sequence ID" value="QDH70354.1"/>
    <property type="molecule type" value="Genomic_DNA"/>
</dbReference>
<evidence type="ECO:0000313" key="2">
    <source>
        <dbReference type="EMBL" id="QDH70354.1"/>
    </source>
</evidence>
<evidence type="ECO:0000256" key="1">
    <source>
        <dbReference type="SAM" id="MobiDB-lite"/>
    </source>
</evidence>
<feature type="compositionally biased region" description="Basic and acidic residues" evidence="1">
    <location>
        <begin position="51"/>
        <end position="67"/>
    </location>
</feature>
<protein>
    <submittedName>
        <fullName evidence="2">Uncharacterized protein</fullName>
    </submittedName>
</protein>
<dbReference type="AlphaFoldDB" id="A0A514BSI8"/>
<proteinExistence type="predicted"/>
<feature type="region of interest" description="Disordered" evidence="1">
    <location>
        <begin position="46"/>
        <end position="67"/>
    </location>
</feature>
<keyword evidence="3" id="KW-1185">Reference proteome</keyword>
<dbReference type="Proteomes" id="UP000317199">
    <property type="component" value="Chromosome"/>
</dbReference>
<dbReference type="RefSeq" id="WP_141623689.1">
    <property type="nucleotide sequence ID" value="NZ_CP041242.1"/>
</dbReference>
<reference evidence="2 3" key="1">
    <citation type="submission" date="2019-06" db="EMBL/GenBank/DDBJ databases">
        <title>Lysobacter alkalisoli sp. nov. isolated from saline-alkali soil.</title>
        <authorList>
            <person name="Sun J.-Q."/>
            <person name="Xu L."/>
        </authorList>
    </citation>
    <scope>NUCLEOTIDE SEQUENCE [LARGE SCALE GENOMIC DNA]</scope>
    <source>
        <strain evidence="2 3">SJ-36</strain>
    </source>
</reference>
<evidence type="ECO:0000313" key="3">
    <source>
        <dbReference type="Proteomes" id="UP000317199"/>
    </source>
</evidence>
<sequence length="67" mass="7791">MILSTELREYNSYSSDPRSARLHNNFEAFMERAERNRPVMEQAEFEFEASGEGREALGEDGSDSWKE</sequence>
<name>A0A514BSI8_9GAMM</name>
<gene>
    <name evidence="2" type="ORF">FKV23_09815</name>
</gene>
<organism evidence="2 3">
    <name type="scientific">Marilutibacter alkalisoli</name>
    <dbReference type="NCBI Taxonomy" id="2591633"/>
    <lineage>
        <taxon>Bacteria</taxon>
        <taxon>Pseudomonadati</taxon>
        <taxon>Pseudomonadota</taxon>
        <taxon>Gammaproteobacteria</taxon>
        <taxon>Lysobacterales</taxon>
        <taxon>Lysobacteraceae</taxon>
        <taxon>Marilutibacter</taxon>
    </lineage>
</organism>
<dbReference type="KEGG" id="lyj:FKV23_09815"/>